<organism evidence="3 4">
    <name type="scientific">Pseudoxanthomonas suwonensis</name>
    <dbReference type="NCBI Taxonomy" id="314722"/>
    <lineage>
        <taxon>Bacteria</taxon>
        <taxon>Pseudomonadati</taxon>
        <taxon>Pseudomonadota</taxon>
        <taxon>Gammaproteobacteria</taxon>
        <taxon>Lysobacterales</taxon>
        <taxon>Lysobacteraceae</taxon>
        <taxon>Pseudoxanthomonas</taxon>
    </lineage>
</organism>
<feature type="region of interest" description="Disordered" evidence="1">
    <location>
        <begin position="953"/>
        <end position="1001"/>
    </location>
</feature>
<gene>
    <name evidence="3" type="ORF">WQ53_09410</name>
</gene>
<proteinExistence type="predicted"/>
<accession>A0A0E3Z1U4</accession>
<dbReference type="PATRIC" id="fig|314722.6.peg.2019"/>
<dbReference type="KEGG" id="psuw:WQ53_09410"/>
<protein>
    <recommendedName>
        <fullName evidence="5">DUF3604 domain-containing protein</fullName>
    </recommendedName>
</protein>
<feature type="compositionally biased region" description="Basic and acidic residues" evidence="1">
    <location>
        <begin position="987"/>
        <end position="1001"/>
    </location>
</feature>
<feature type="signal peptide" evidence="2">
    <location>
        <begin position="1"/>
        <end position="21"/>
    </location>
</feature>
<evidence type="ECO:0000256" key="1">
    <source>
        <dbReference type="SAM" id="MobiDB-lite"/>
    </source>
</evidence>
<reference evidence="3 4" key="1">
    <citation type="journal article" date="2015" name="Genome Announc.">
        <title>Complete Genome Sequence of Pseudoxanthomonas suwonensis Strain J1, a Cellulose-Degrading Bacterium Isolated from Leaf- and Wood-Enriched Soil.</title>
        <authorList>
            <person name="Hou L."/>
            <person name="Jiang J."/>
            <person name="Xu Z."/>
            <person name="Zhou Y."/>
            <person name="Leung F.C."/>
        </authorList>
    </citation>
    <scope>NUCLEOTIDE SEQUENCE [LARGE SCALE GENOMIC DNA]</scope>
    <source>
        <strain evidence="3 4">J1</strain>
    </source>
</reference>
<dbReference type="OrthoDB" id="9774262at2"/>
<evidence type="ECO:0000256" key="2">
    <source>
        <dbReference type="SAM" id="SignalP"/>
    </source>
</evidence>
<dbReference type="RefSeq" id="WP_052631918.1">
    <property type="nucleotide sequence ID" value="NZ_CP011144.1"/>
</dbReference>
<feature type="region of interest" description="Disordered" evidence="1">
    <location>
        <begin position="677"/>
        <end position="712"/>
    </location>
</feature>
<dbReference type="Proteomes" id="UP000033067">
    <property type="component" value="Chromosome"/>
</dbReference>
<dbReference type="AlphaFoldDB" id="A0A0E3Z1U4"/>
<feature type="region of interest" description="Disordered" evidence="1">
    <location>
        <begin position="532"/>
        <end position="556"/>
    </location>
</feature>
<feature type="compositionally biased region" description="Polar residues" evidence="1">
    <location>
        <begin position="694"/>
        <end position="703"/>
    </location>
</feature>
<keyword evidence="4" id="KW-1185">Reference proteome</keyword>
<feature type="chain" id="PRO_5002415759" description="DUF3604 domain-containing protein" evidence="2">
    <location>
        <begin position="22"/>
        <end position="1001"/>
    </location>
</feature>
<evidence type="ECO:0000313" key="4">
    <source>
        <dbReference type="Proteomes" id="UP000033067"/>
    </source>
</evidence>
<name>A0A0E3Z1U4_9GAMM</name>
<evidence type="ECO:0000313" key="3">
    <source>
        <dbReference type="EMBL" id="AKC86937.1"/>
    </source>
</evidence>
<evidence type="ECO:0008006" key="5">
    <source>
        <dbReference type="Google" id="ProtNLM"/>
    </source>
</evidence>
<keyword evidence="2" id="KW-0732">Signal</keyword>
<dbReference type="EMBL" id="CP011144">
    <property type="protein sequence ID" value="AKC86937.1"/>
    <property type="molecule type" value="Genomic_DNA"/>
</dbReference>
<sequence>MRRIASLSLFLLLAVCSNVSAGNGQEGTFEFAIDAPWRIEPVVDQLGNRSYGAIPIIIAVTDANIIPFDNPDDDRQKYRIGNFCELKVFGAGGTWRQNIGFEQLSEIEHTGHSGTTWKTGAWGPGYMGGNESPSHRVCKPGEPSCASSRTPHGTSEWYATAWYTPVPADGFVPGADLPLTLTAIFTTGPEVSCDSVHDADFLSLTNHVSVHAGEAPLPRFDDRWAYGDLHYHSQGTDNEGEQGYGYRGTLKAMGAIGLDFAFATEHASDSLQIVDVDFDGYGPMFIGGIQAGFSDHPLILRDMSAPRFRFLHGELWRPQGANLDSAFRGSSPSLPPQTVRARRIAPQIFLGGEVDVVPEVGANDNSTSWSYAGGQISLNDLCGGWKHPITDCNPSRLREQRNGATILKDVQGINEYHPARAHMVYLPRDAARADAFVSSRTGRYGGASRQMTKGSDALLPEIEAGGDRGKGYVFLAHPIPFGNCDGGPPNLRGGPGPDVVPYTKQMLDQAFRSRAVLGLQLWNEDVRMLNRSGDGDTTETGFHSDDDDGGYGFRNSPPGGFADGAFELQPWHHRDRPSYARHCEGVEWMLTTGTRLWDQLMLKGLSPSETASIDWLPAGDPRRLFMAGGSDAHGDLNHHRAGYMLGLERVDDMAIGKPRNLVMAGKPQTALNRLGLSSSRHVSPRGREALADNRATTAGVENSTGGAGATGPTGVPAATSVLDDQVNAYSQSQIVAALAEGAFSVTDGPALRIAIDRNGNGRIDDADTPMGGIIETYGDVTLPLLVEWQSNEEWGPVYQVDLIVGISTPHSAAGRFEEVFAPFNNGPRTRLTQASEQVEHTRKIDDNRTFVKRRGEYYYDDPTGGLMRFQPASFSGTRRIDLPLQAFSVRQAIRGGRLVLPERMFVRAYARSVPMVGSSGTCAVDPKIGRCIPRYAFANPVWAIAGPGSATTCPRNRPRAIDSDGDGLPDGCDPCPHTSQSFCPPAPRDRPPVLREDRPVR</sequence>